<accession>A0ABV6JP51</accession>
<evidence type="ECO:0000313" key="2">
    <source>
        <dbReference type="Proteomes" id="UP001589865"/>
    </source>
</evidence>
<comment type="caution">
    <text evidence="1">The sequence shown here is derived from an EMBL/GenBank/DDBJ whole genome shotgun (WGS) entry which is preliminary data.</text>
</comment>
<dbReference type="RefSeq" id="WP_377043216.1">
    <property type="nucleotide sequence ID" value="NZ_JBHLUN010000003.1"/>
</dbReference>
<keyword evidence="2" id="KW-1185">Reference proteome</keyword>
<sequence length="66" mass="6755">MRGIVRRAGRGAGGPSRPWWRRPISVTLILAGLFVGLPVAQALVGEIGAVMLGCLVAGFALGRATG</sequence>
<evidence type="ECO:0000313" key="1">
    <source>
        <dbReference type="EMBL" id="MFC0407502.1"/>
    </source>
</evidence>
<reference evidence="1 2" key="1">
    <citation type="submission" date="2024-09" db="EMBL/GenBank/DDBJ databases">
        <authorList>
            <person name="Sun Q."/>
            <person name="Mori K."/>
        </authorList>
    </citation>
    <scope>NUCLEOTIDE SEQUENCE [LARGE SCALE GENOMIC DNA]</scope>
    <source>
        <strain evidence="1 2">TBRC 5777</strain>
    </source>
</reference>
<gene>
    <name evidence="1" type="ORF">ACFFGY_04535</name>
</gene>
<protein>
    <submittedName>
        <fullName evidence="1">Uncharacterized protein</fullName>
    </submittedName>
</protein>
<dbReference type="EMBL" id="JBHLUN010000003">
    <property type="protein sequence ID" value="MFC0407502.1"/>
    <property type="molecule type" value="Genomic_DNA"/>
</dbReference>
<dbReference type="Proteomes" id="UP001589865">
    <property type="component" value="Unassembled WGS sequence"/>
</dbReference>
<name>A0ABV6JP51_9PROT</name>
<organism evidence="1 2">
    <name type="scientific">Roseomonas elaeocarpi</name>
    <dbReference type="NCBI Taxonomy" id="907779"/>
    <lineage>
        <taxon>Bacteria</taxon>
        <taxon>Pseudomonadati</taxon>
        <taxon>Pseudomonadota</taxon>
        <taxon>Alphaproteobacteria</taxon>
        <taxon>Acetobacterales</taxon>
        <taxon>Roseomonadaceae</taxon>
        <taxon>Roseomonas</taxon>
    </lineage>
</organism>
<proteinExistence type="predicted"/>